<sequence length="55" mass="6400">PTCHEIGDSEDENNDDLHLTDDVLQHTPFYRENDSFLYDLQDHPEVYASTCESEV</sequence>
<protein>
    <submittedName>
        <fullName evidence="1">Uncharacterized protein</fullName>
    </submittedName>
</protein>
<proteinExistence type="predicted"/>
<dbReference type="EMBL" id="JACEIK010000020">
    <property type="protein sequence ID" value="MCD7446765.1"/>
    <property type="molecule type" value="Genomic_DNA"/>
</dbReference>
<organism evidence="1 2">
    <name type="scientific">Datura stramonium</name>
    <name type="common">Jimsonweed</name>
    <name type="synonym">Common thornapple</name>
    <dbReference type="NCBI Taxonomy" id="4076"/>
    <lineage>
        <taxon>Eukaryota</taxon>
        <taxon>Viridiplantae</taxon>
        <taxon>Streptophyta</taxon>
        <taxon>Embryophyta</taxon>
        <taxon>Tracheophyta</taxon>
        <taxon>Spermatophyta</taxon>
        <taxon>Magnoliopsida</taxon>
        <taxon>eudicotyledons</taxon>
        <taxon>Gunneridae</taxon>
        <taxon>Pentapetalae</taxon>
        <taxon>asterids</taxon>
        <taxon>lamiids</taxon>
        <taxon>Solanales</taxon>
        <taxon>Solanaceae</taxon>
        <taxon>Solanoideae</taxon>
        <taxon>Datureae</taxon>
        <taxon>Datura</taxon>
    </lineage>
</organism>
<dbReference type="Proteomes" id="UP000823775">
    <property type="component" value="Unassembled WGS sequence"/>
</dbReference>
<evidence type="ECO:0000313" key="1">
    <source>
        <dbReference type="EMBL" id="MCD7446765.1"/>
    </source>
</evidence>
<accession>A0ABS8RL77</accession>
<evidence type="ECO:0000313" key="2">
    <source>
        <dbReference type="Proteomes" id="UP000823775"/>
    </source>
</evidence>
<keyword evidence="2" id="KW-1185">Reference proteome</keyword>
<reference evidence="1 2" key="1">
    <citation type="journal article" date="2021" name="BMC Genomics">
        <title>Datura genome reveals duplications of psychoactive alkaloid biosynthetic genes and high mutation rate following tissue culture.</title>
        <authorList>
            <person name="Rajewski A."/>
            <person name="Carter-House D."/>
            <person name="Stajich J."/>
            <person name="Litt A."/>
        </authorList>
    </citation>
    <scope>NUCLEOTIDE SEQUENCE [LARGE SCALE GENOMIC DNA]</scope>
    <source>
        <strain evidence="1">AR-01</strain>
    </source>
</reference>
<gene>
    <name evidence="1" type="ORF">HAX54_015669</name>
</gene>
<feature type="non-terminal residue" evidence="1">
    <location>
        <position position="1"/>
    </location>
</feature>
<name>A0ABS8RL77_DATST</name>
<comment type="caution">
    <text evidence="1">The sequence shown here is derived from an EMBL/GenBank/DDBJ whole genome shotgun (WGS) entry which is preliminary data.</text>
</comment>